<evidence type="ECO:0000256" key="1">
    <source>
        <dbReference type="SAM" id="Phobius"/>
    </source>
</evidence>
<name>A0AAE6YPC4_9STRE</name>
<dbReference type="RefSeq" id="WP_048790985.1">
    <property type="nucleotide sequence ID" value="NZ_CP050959.1"/>
</dbReference>
<accession>A0AAE6YPC4</accession>
<organism evidence="2 3">
    <name type="scientific">Streptococcus gallolyticus</name>
    <dbReference type="NCBI Taxonomy" id="315405"/>
    <lineage>
        <taxon>Bacteria</taxon>
        <taxon>Bacillati</taxon>
        <taxon>Bacillota</taxon>
        <taxon>Bacilli</taxon>
        <taxon>Lactobacillales</taxon>
        <taxon>Streptococcaceae</taxon>
        <taxon>Streptococcus</taxon>
    </lineage>
</organism>
<keyword evidence="1" id="KW-0472">Membrane</keyword>
<feature type="transmembrane region" description="Helical" evidence="1">
    <location>
        <begin position="7"/>
        <end position="27"/>
    </location>
</feature>
<dbReference type="Proteomes" id="UP000503130">
    <property type="component" value="Chromosome"/>
</dbReference>
<evidence type="ECO:0000313" key="2">
    <source>
        <dbReference type="EMBL" id="QIX73379.1"/>
    </source>
</evidence>
<dbReference type="AlphaFoldDB" id="A0AAE6YPC4"/>
<keyword evidence="1" id="KW-0812">Transmembrane</keyword>
<gene>
    <name evidence="2" type="ORF">FOB74_01970</name>
</gene>
<feature type="transmembrane region" description="Helical" evidence="1">
    <location>
        <begin position="33"/>
        <end position="53"/>
    </location>
</feature>
<proteinExistence type="predicted"/>
<sequence length="57" mass="6533">MKKEENYVKCFLILLILLVLIISGVLTMKSGRLLFLFEGIGLSLGVGVTCFYWQKRH</sequence>
<reference evidence="2 3" key="1">
    <citation type="submission" date="2019-09" db="EMBL/GenBank/DDBJ databases">
        <title>FDA dAtabase for Regulatory Grade micrObial Sequences (FDA-ARGOS): Supporting development and validation of Infectious Disease Dx tests.</title>
        <authorList>
            <person name="Sciortino C."/>
            <person name="Tallon L."/>
            <person name="Sadzewicz L."/>
            <person name="Vavikolanu K."/>
            <person name="Mehta A."/>
            <person name="Aluvathingal J."/>
            <person name="Nadendla S."/>
            <person name="Nandy P."/>
            <person name="Geyer C."/>
            <person name="Yan Y."/>
            <person name="Sichtig H."/>
        </authorList>
    </citation>
    <scope>NUCLEOTIDE SEQUENCE [LARGE SCALE GENOMIC DNA]</scope>
    <source>
        <strain evidence="2 3">FDAARGOS_666</strain>
    </source>
</reference>
<keyword evidence="1" id="KW-1133">Transmembrane helix</keyword>
<evidence type="ECO:0000313" key="3">
    <source>
        <dbReference type="Proteomes" id="UP000503130"/>
    </source>
</evidence>
<dbReference type="GeneID" id="64019940"/>
<protein>
    <submittedName>
        <fullName evidence="2">Uncharacterized protein</fullName>
    </submittedName>
</protein>
<dbReference type="EMBL" id="CP050959">
    <property type="protein sequence ID" value="QIX73379.1"/>
    <property type="molecule type" value="Genomic_DNA"/>
</dbReference>